<protein>
    <recommendedName>
        <fullName evidence="3">Dynein heavy chain tail domain-containing protein</fullName>
    </recommendedName>
</protein>
<evidence type="ECO:0000313" key="1">
    <source>
        <dbReference type="EMBL" id="VUZ53069.1"/>
    </source>
</evidence>
<feature type="non-terminal residue" evidence="1">
    <location>
        <position position="1"/>
    </location>
</feature>
<organism evidence="1 2">
    <name type="scientific">Hymenolepis diminuta</name>
    <name type="common">Rat tapeworm</name>
    <dbReference type="NCBI Taxonomy" id="6216"/>
    <lineage>
        <taxon>Eukaryota</taxon>
        <taxon>Metazoa</taxon>
        <taxon>Spiralia</taxon>
        <taxon>Lophotrochozoa</taxon>
        <taxon>Platyhelminthes</taxon>
        <taxon>Cestoda</taxon>
        <taxon>Eucestoda</taxon>
        <taxon>Cyclophyllidea</taxon>
        <taxon>Hymenolepididae</taxon>
        <taxon>Hymenolepis</taxon>
    </lineage>
</organism>
<evidence type="ECO:0000313" key="2">
    <source>
        <dbReference type="Proteomes" id="UP000321570"/>
    </source>
</evidence>
<gene>
    <name evidence="1" type="ORF">WMSIL1_LOCUS11458</name>
</gene>
<dbReference type="Proteomes" id="UP000321570">
    <property type="component" value="Unassembled WGS sequence"/>
</dbReference>
<feature type="non-terminal residue" evidence="1">
    <location>
        <position position="81"/>
    </location>
</feature>
<sequence>ENDDFNVEQIKHRAKASETLIVLHDDVIEKLMKVKETFASESLEVQARWYSYVERMDHFCQEAFRLNVKSSLSELRRVING</sequence>
<dbReference type="EMBL" id="CABIJS010000544">
    <property type="protein sequence ID" value="VUZ53069.1"/>
    <property type="molecule type" value="Genomic_DNA"/>
</dbReference>
<accession>A0A564Z199</accession>
<name>A0A564Z199_HYMDI</name>
<evidence type="ECO:0008006" key="3">
    <source>
        <dbReference type="Google" id="ProtNLM"/>
    </source>
</evidence>
<proteinExistence type="predicted"/>
<dbReference type="AlphaFoldDB" id="A0A564Z199"/>
<reference evidence="1 2" key="1">
    <citation type="submission" date="2019-07" db="EMBL/GenBank/DDBJ databases">
        <authorList>
            <person name="Jastrzebski P J."/>
            <person name="Paukszto L."/>
            <person name="Jastrzebski P J."/>
        </authorList>
    </citation>
    <scope>NUCLEOTIDE SEQUENCE [LARGE SCALE GENOMIC DNA]</scope>
    <source>
        <strain evidence="1 2">WMS-il1</strain>
    </source>
</reference>
<keyword evidence="2" id="KW-1185">Reference proteome</keyword>